<dbReference type="eggNOG" id="COG3737">
    <property type="taxonomic scope" value="Bacteria"/>
</dbReference>
<dbReference type="EMBL" id="CP001672">
    <property type="protein sequence ID" value="ACT48439.1"/>
    <property type="molecule type" value="Genomic_DNA"/>
</dbReference>
<dbReference type="KEGG" id="mmb:Mmol_1535"/>
<dbReference type="InterPro" id="IPR036748">
    <property type="entry name" value="MTH938-like_sf"/>
</dbReference>
<evidence type="ECO:0000313" key="1">
    <source>
        <dbReference type="EMBL" id="ACT48439.1"/>
    </source>
</evidence>
<dbReference type="OrthoDB" id="9800373at2"/>
<gene>
    <name evidence="1" type="ordered locus">Mmol_1535</name>
</gene>
<dbReference type="Pfam" id="PF04430">
    <property type="entry name" value="DUF498"/>
    <property type="match status" value="1"/>
</dbReference>
<sequence length="122" mass="13696">MKLHLTTAENNNLITAYGESYIEVNKQRYAQNLIVMPQSIVTDWQVQNVSTLQNEHFQEIIKLKPEVVLLGTGATHVFVHPKNYQLLTEHGIALECMTTAAACRTYNILMSEGRLVAAALIL</sequence>
<reference evidence="1 2" key="2">
    <citation type="journal article" date="2011" name="J. Bacteriol.">
        <title>Genomes of three methylotrophs from a single niche uncover genetic and metabolic divergence of Methylophilaceae.</title>
        <authorList>
            <person name="Lapidus A."/>
            <person name="Clum A."/>
            <person name="Labutti K."/>
            <person name="Kaluzhnaya M.G."/>
            <person name="Lim S."/>
            <person name="Beck D.A."/>
            <person name="Glavina Del Rio T."/>
            <person name="Nolan M."/>
            <person name="Mavromatis K."/>
            <person name="Huntemann M."/>
            <person name="Lucas S."/>
            <person name="Lidstrom M.E."/>
            <person name="Ivanova N."/>
            <person name="Chistoserdova L."/>
        </authorList>
    </citation>
    <scope>NUCLEOTIDE SEQUENCE [LARGE SCALE GENOMIC DNA]</scope>
    <source>
        <strain evidence="2">JLW8 / ATCC BAA-1282 / DSM 17540</strain>
    </source>
</reference>
<dbReference type="SUPFAM" id="SSF64076">
    <property type="entry name" value="MTH938-like"/>
    <property type="match status" value="1"/>
</dbReference>
<dbReference type="CDD" id="cd05560">
    <property type="entry name" value="Xcc1710_like"/>
    <property type="match status" value="1"/>
</dbReference>
<organism evidence="1 2">
    <name type="scientific">Methylotenera mobilis (strain JLW8 / ATCC BAA-1282 / DSM 17540)</name>
    <dbReference type="NCBI Taxonomy" id="583345"/>
    <lineage>
        <taxon>Bacteria</taxon>
        <taxon>Pseudomonadati</taxon>
        <taxon>Pseudomonadota</taxon>
        <taxon>Betaproteobacteria</taxon>
        <taxon>Nitrosomonadales</taxon>
        <taxon>Methylophilaceae</taxon>
        <taxon>Methylotenera</taxon>
    </lineage>
</organism>
<name>C6WWZ0_METML</name>
<evidence type="ECO:0008006" key="3">
    <source>
        <dbReference type="Google" id="ProtNLM"/>
    </source>
</evidence>
<dbReference type="RefSeq" id="WP_015832474.1">
    <property type="nucleotide sequence ID" value="NC_012968.1"/>
</dbReference>
<dbReference type="AlphaFoldDB" id="C6WWZ0"/>
<evidence type="ECO:0000313" key="2">
    <source>
        <dbReference type="Proteomes" id="UP000002742"/>
    </source>
</evidence>
<dbReference type="HOGENOM" id="CLU_074390_2_1_4"/>
<dbReference type="PANTHER" id="PTHR21192">
    <property type="entry name" value="NUCLEAR PROTEIN E3-3"/>
    <property type="match status" value="1"/>
</dbReference>
<dbReference type="Gene3D" id="3.40.1230.10">
    <property type="entry name" value="MTH938-like"/>
    <property type="match status" value="1"/>
</dbReference>
<protein>
    <recommendedName>
        <fullName evidence="3">Xcc1710-like domain-containing protein</fullName>
    </recommendedName>
</protein>
<accession>C6WWZ0</accession>
<dbReference type="Proteomes" id="UP000002742">
    <property type="component" value="Chromosome"/>
</dbReference>
<dbReference type="PANTHER" id="PTHR21192:SF2">
    <property type="entry name" value="NADH DEHYDROGENASE [UBIQUINONE] 1 ALPHA SUBCOMPLEX ASSEMBLY FACTOR 3"/>
    <property type="match status" value="1"/>
</dbReference>
<proteinExistence type="predicted"/>
<reference evidence="2" key="1">
    <citation type="submission" date="2009-07" db="EMBL/GenBank/DDBJ databases">
        <title>Complete sequence of Methylotenera mobilis JLW8.</title>
        <authorList>
            <consortium name="US DOE Joint Genome Institute"/>
            <person name="Lucas S."/>
            <person name="Copeland A."/>
            <person name="Lapidus A."/>
            <person name="Glavina del Rio T."/>
            <person name="Tice H."/>
            <person name="Bruce D."/>
            <person name="Goodwin L."/>
            <person name="Pitluck S."/>
            <person name="LaButti K.M."/>
            <person name="Clum A."/>
            <person name="Larimer F."/>
            <person name="Land M."/>
            <person name="Hauser L."/>
            <person name="Kyrpides N."/>
            <person name="Mikhailova N."/>
            <person name="Kayluzhnaya M."/>
            <person name="Chistoserdova L."/>
        </authorList>
    </citation>
    <scope>NUCLEOTIDE SEQUENCE [LARGE SCALE GENOMIC DNA]</scope>
    <source>
        <strain evidence="2">JLW8 / ATCC BAA-1282 / DSM 17540</strain>
    </source>
</reference>
<dbReference type="STRING" id="583345.Mmol_1535"/>
<dbReference type="InterPro" id="IPR007523">
    <property type="entry name" value="NDUFAF3/AAMDC"/>
</dbReference>
<keyword evidence="2" id="KW-1185">Reference proteome</keyword>